<dbReference type="InterPro" id="IPR036388">
    <property type="entry name" value="WH-like_DNA-bd_sf"/>
</dbReference>
<dbReference type="SUPFAM" id="SSF46785">
    <property type="entry name" value="Winged helix' DNA-binding domain"/>
    <property type="match status" value="1"/>
</dbReference>
<dbReference type="PANTHER" id="PTHR33164:SF104">
    <property type="entry name" value="TRANSCRIPTIONAL REGULATORY PROTEIN"/>
    <property type="match status" value="1"/>
</dbReference>
<organism evidence="2 3">
    <name type="scientific">Planosporangium mesophilum</name>
    <dbReference type="NCBI Taxonomy" id="689768"/>
    <lineage>
        <taxon>Bacteria</taxon>
        <taxon>Bacillati</taxon>
        <taxon>Actinomycetota</taxon>
        <taxon>Actinomycetes</taxon>
        <taxon>Micromonosporales</taxon>
        <taxon>Micromonosporaceae</taxon>
        <taxon>Planosporangium</taxon>
    </lineage>
</organism>
<dbReference type="Pfam" id="PF12802">
    <property type="entry name" value="MarR_2"/>
    <property type="match status" value="1"/>
</dbReference>
<dbReference type="PRINTS" id="PR00598">
    <property type="entry name" value="HTHMARR"/>
</dbReference>
<dbReference type="AlphaFoldDB" id="A0A8J3X0N5"/>
<dbReference type="InterPro" id="IPR036390">
    <property type="entry name" value="WH_DNA-bd_sf"/>
</dbReference>
<proteinExistence type="predicted"/>
<accession>A0A8J3X0N5</accession>
<reference evidence="2" key="1">
    <citation type="submission" date="2021-01" db="EMBL/GenBank/DDBJ databases">
        <title>Whole genome shotgun sequence of Planosporangium mesophilum NBRC 109066.</title>
        <authorList>
            <person name="Komaki H."/>
            <person name="Tamura T."/>
        </authorList>
    </citation>
    <scope>NUCLEOTIDE SEQUENCE</scope>
    <source>
        <strain evidence="2">NBRC 109066</strain>
    </source>
</reference>
<dbReference type="PROSITE" id="PS50995">
    <property type="entry name" value="HTH_MARR_2"/>
    <property type="match status" value="1"/>
</dbReference>
<feature type="domain" description="HTH marR-type" evidence="1">
    <location>
        <begin position="33"/>
        <end position="168"/>
    </location>
</feature>
<dbReference type="Proteomes" id="UP000599074">
    <property type="component" value="Unassembled WGS sequence"/>
</dbReference>
<protein>
    <recommendedName>
        <fullName evidence="1">HTH marR-type domain-containing protein</fullName>
    </recommendedName>
</protein>
<keyword evidence="3" id="KW-1185">Reference proteome</keyword>
<gene>
    <name evidence="2" type="ORF">Pme01_30940</name>
</gene>
<dbReference type="Gene3D" id="1.10.10.10">
    <property type="entry name" value="Winged helix-like DNA-binding domain superfamily/Winged helix DNA-binding domain"/>
    <property type="match status" value="1"/>
</dbReference>
<name>A0A8J3X0N5_9ACTN</name>
<dbReference type="EMBL" id="BOON01000028">
    <property type="protein sequence ID" value="GII23497.1"/>
    <property type="molecule type" value="Genomic_DNA"/>
</dbReference>
<dbReference type="SMART" id="SM00347">
    <property type="entry name" value="HTH_MARR"/>
    <property type="match status" value="1"/>
</dbReference>
<dbReference type="GO" id="GO:0006950">
    <property type="term" value="P:response to stress"/>
    <property type="evidence" value="ECO:0007669"/>
    <property type="project" value="TreeGrafter"/>
</dbReference>
<dbReference type="GO" id="GO:0003700">
    <property type="term" value="F:DNA-binding transcription factor activity"/>
    <property type="evidence" value="ECO:0007669"/>
    <property type="project" value="InterPro"/>
</dbReference>
<dbReference type="InterPro" id="IPR039422">
    <property type="entry name" value="MarR/SlyA-like"/>
</dbReference>
<evidence type="ECO:0000313" key="3">
    <source>
        <dbReference type="Proteomes" id="UP000599074"/>
    </source>
</evidence>
<dbReference type="RefSeq" id="WP_168115830.1">
    <property type="nucleotide sequence ID" value="NZ_BOON01000028.1"/>
</dbReference>
<evidence type="ECO:0000313" key="2">
    <source>
        <dbReference type="EMBL" id="GII23497.1"/>
    </source>
</evidence>
<dbReference type="InterPro" id="IPR000835">
    <property type="entry name" value="HTH_MarR-typ"/>
</dbReference>
<evidence type="ECO:0000259" key="1">
    <source>
        <dbReference type="PROSITE" id="PS50995"/>
    </source>
</evidence>
<comment type="caution">
    <text evidence="2">The sequence shown here is derived from an EMBL/GenBank/DDBJ whole genome shotgun (WGS) entry which is preliminary data.</text>
</comment>
<dbReference type="PANTHER" id="PTHR33164">
    <property type="entry name" value="TRANSCRIPTIONAL REGULATOR, MARR FAMILY"/>
    <property type="match status" value="1"/>
</dbReference>
<sequence>MNVHQSFTGVRPVDVERVRDQWATARPDLPTDHLPLLTALQSAAAGVRAEANALLLQGGLNRGEFDLLCVLRRLDAAEGVTPAQLTASTLVSAAGTTKRLAALEQHDWITRTAAPRDRRKILIRLTPVGRQRLDALLPQVFDAERRALSRLSDAEQVTLRDLLDRVTSDHSVEARARTP</sequence>